<dbReference type="InterPro" id="IPR000330">
    <property type="entry name" value="SNF2_N"/>
</dbReference>
<dbReference type="SMART" id="SM00487">
    <property type="entry name" value="DEXDc"/>
    <property type="match status" value="1"/>
</dbReference>
<dbReference type="SMART" id="SM00490">
    <property type="entry name" value="HELICc"/>
    <property type="match status" value="1"/>
</dbReference>
<evidence type="ECO:0000313" key="8">
    <source>
        <dbReference type="Proteomes" id="UP000295301"/>
    </source>
</evidence>
<protein>
    <recommendedName>
        <fullName evidence="9">Helicase</fullName>
    </recommendedName>
</protein>
<dbReference type="PANTHER" id="PTHR10799">
    <property type="entry name" value="SNF2/RAD54 HELICASE FAMILY"/>
    <property type="match status" value="1"/>
</dbReference>
<evidence type="ECO:0000313" key="7">
    <source>
        <dbReference type="EMBL" id="TDK42421.1"/>
    </source>
</evidence>
<dbReference type="InterPro" id="IPR038718">
    <property type="entry name" value="SNF2-like_sf"/>
</dbReference>
<dbReference type="InterPro" id="IPR057342">
    <property type="entry name" value="DEXDc_RapA"/>
</dbReference>
<dbReference type="CDD" id="cd18793">
    <property type="entry name" value="SF2_C_SNF"/>
    <property type="match status" value="1"/>
</dbReference>
<dbReference type="PROSITE" id="PS51194">
    <property type="entry name" value="HELICASE_CTER"/>
    <property type="match status" value="1"/>
</dbReference>
<dbReference type="RefSeq" id="WP_133361548.1">
    <property type="nucleotide sequence ID" value="NZ_SMUV01000073.1"/>
</dbReference>
<gene>
    <name evidence="7" type="ORF">E1832_20020</name>
</gene>
<dbReference type="SUPFAM" id="SSF52540">
    <property type="entry name" value="P-loop containing nucleoside triphosphate hydrolases"/>
    <property type="match status" value="2"/>
</dbReference>
<feature type="domain" description="Helicase ATP-binding" evidence="5">
    <location>
        <begin position="124"/>
        <end position="305"/>
    </location>
</feature>
<feature type="domain" description="Helicase C-terminal" evidence="6">
    <location>
        <begin position="504"/>
        <end position="650"/>
    </location>
</feature>
<dbReference type="Pfam" id="PF00176">
    <property type="entry name" value="SNF2-rel_dom"/>
    <property type="match status" value="1"/>
</dbReference>
<evidence type="ECO:0000259" key="5">
    <source>
        <dbReference type="PROSITE" id="PS51192"/>
    </source>
</evidence>
<dbReference type="InterPro" id="IPR049730">
    <property type="entry name" value="SNF2/RAD54-like_C"/>
</dbReference>
<dbReference type="GO" id="GO:0005524">
    <property type="term" value="F:ATP binding"/>
    <property type="evidence" value="ECO:0007669"/>
    <property type="project" value="UniProtKB-KW"/>
</dbReference>
<dbReference type="Gene3D" id="3.40.50.10810">
    <property type="entry name" value="Tandem AAA-ATPase domain"/>
    <property type="match status" value="1"/>
</dbReference>
<evidence type="ECO:0000256" key="4">
    <source>
        <dbReference type="ARBA" id="ARBA00022840"/>
    </source>
</evidence>
<dbReference type="InterPro" id="IPR027417">
    <property type="entry name" value="P-loop_NTPase"/>
</dbReference>
<accession>A0A4R5UTQ0</accession>
<dbReference type="AlphaFoldDB" id="A0A4R5UTQ0"/>
<organism evidence="7 8">
    <name type="scientific">Antarcticimicrobium luteum</name>
    <dbReference type="NCBI Taxonomy" id="2547397"/>
    <lineage>
        <taxon>Bacteria</taxon>
        <taxon>Pseudomonadati</taxon>
        <taxon>Pseudomonadota</taxon>
        <taxon>Alphaproteobacteria</taxon>
        <taxon>Rhodobacterales</taxon>
        <taxon>Paracoccaceae</taxon>
        <taxon>Antarcticimicrobium</taxon>
    </lineage>
</organism>
<dbReference type="CDD" id="cd18011">
    <property type="entry name" value="DEXDc_RapA"/>
    <property type="match status" value="1"/>
</dbReference>
<comment type="caution">
    <text evidence="7">The sequence shown here is derived from an EMBL/GenBank/DDBJ whole genome shotgun (WGS) entry which is preliminary data.</text>
</comment>
<dbReference type="GO" id="GO:0016787">
    <property type="term" value="F:hydrolase activity"/>
    <property type="evidence" value="ECO:0007669"/>
    <property type="project" value="UniProtKB-KW"/>
</dbReference>
<keyword evidence="4" id="KW-0067">ATP-binding</keyword>
<dbReference type="EMBL" id="SMUV01000073">
    <property type="protein sequence ID" value="TDK42421.1"/>
    <property type="molecule type" value="Genomic_DNA"/>
</dbReference>
<keyword evidence="3" id="KW-0347">Helicase</keyword>
<keyword evidence="8" id="KW-1185">Reference proteome</keyword>
<evidence type="ECO:0000256" key="3">
    <source>
        <dbReference type="ARBA" id="ARBA00022806"/>
    </source>
</evidence>
<dbReference type="Proteomes" id="UP000295301">
    <property type="component" value="Unassembled WGS sequence"/>
</dbReference>
<evidence type="ECO:0008006" key="9">
    <source>
        <dbReference type="Google" id="ProtNLM"/>
    </source>
</evidence>
<name>A0A4R5UTQ0_9RHOB</name>
<evidence type="ECO:0000259" key="6">
    <source>
        <dbReference type="PROSITE" id="PS51194"/>
    </source>
</evidence>
<keyword evidence="2" id="KW-0378">Hydrolase</keyword>
<dbReference type="NCBIfam" id="NF038317">
    <property type="entry name" value="DISARM_DrmD"/>
    <property type="match status" value="1"/>
</dbReference>
<dbReference type="Pfam" id="PF00271">
    <property type="entry name" value="Helicase_C"/>
    <property type="match status" value="1"/>
</dbReference>
<dbReference type="Gene3D" id="3.40.50.300">
    <property type="entry name" value="P-loop containing nucleotide triphosphate hydrolases"/>
    <property type="match status" value="1"/>
</dbReference>
<dbReference type="InterPro" id="IPR014001">
    <property type="entry name" value="Helicase_ATP-bd"/>
</dbReference>
<dbReference type="PROSITE" id="PS51192">
    <property type="entry name" value="HELICASE_ATP_BIND_1"/>
    <property type="match status" value="1"/>
</dbReference>
<evidence type="ECO:0000256" key="2">
    <source>
        <dbReference type="ARBA" id="ARBA00022801"/>
    </source>
</evidence>
<dbReference type="OrthoDB" id="9814088at2"/>
<evidence type="ECO:0000256" key="1">
    <source>
        <dbReference type="ARBA" id="ARBA00022741"/>
    </source>
</evidence>
<reference evidence="7 8" key="1">
    <citation type="submission" date="2019-03" db="EMBL/GenBank/DDBJ databases">
        <title>Ruegeria lutea sp. nov., a novel strain, isolated from marine sediment, the Masan Bay, South Korea.</title>
        <authorList>
            <person name="Kim J."/>
            <person name="Kim D.-Y."/>
            <person name="Lee S.-S."/>
        </authorList>
    </citation>
    <scope>NUCLEOTIDE SEQUENCE [LARGE SCALE GENOMIC DNA]</scope>
    <source>
        <strain evidence="7 8">318-1</strain>
    </source>
</reference>
<proteinExistence type="predicted"/>
<keyword evidence="1" id="KW-0547">Nucleotide-binding</keyword>
<sequence>MKSGSPSNGITQGDFVEVRGKQWLVESLLGDASDLSTLGLSCIADDAQGEQLEVLWDAEINGKLLDDDRWSGVGHGQPDSPEVLAAHIRAIRWKSATAADRDLLQSPFRAGIRLDAYQLLPLRKALRLPRVNLLIADDVGLGKTIEAGLIARELLLRRRIDFIVIAAPPAMTIQWKDELEAKFGLSFEIIDRERVGDLRRTRGFSVNPWTTGSRFIISHRLMTDETYAAGLRDVLGEFRARALLILDEAHHAAPSAGTRYAVSSQLTKAVRELGERFEHRLFLTATPHNGHSNSFSALLEMLDPQRFTRGVEVRPKDLEPVMVRRLKSDLRRLGEAFPERVVEPIILDGLSESTPELELARQLGAYGELRMARIAKLPSGKAAIAKLTFVGLQQRLLSSVAAFHRTLKAHRVTLQKVLDGTEVARIENSAASFVSSLSAEESAELGLEDESAEQAFDEDAEASASAASSAGVVDASRQELISELAAVDEMLTLAEKQLSRPDARVDWLVGWIRANMLDGEAWNQRRLIIFTEWEDTRRWLERRLREALSATDLADERIGVFTGATGSDRREDVKRAFNADPSTEPLRILICTDAAREGINLQSHCSDLLHFDLPWNPSRLEQRNGRIDRKLQPAKTVFCRYFRYAQRETD</sequence>
<dbReference type="InterPro" id="IPR001650">
    <property type="entry name" value="Helicase_C-like"/>
</dbReference>
<dbReference type="GO" id="GO:0004386">
    <property type="term" value="F:helicase activity"/>
    <property type="evidence" value="ECO:0007669"/>
    <property type="project" value="UniProtKB-KW"/>
</dbReference>